<dbReference type="RefSeq" id="WP_238313138.1">
    <property type="nucleotide sequence ID" value="NZ_BPQV01000013.1"/>
</dbReference>
<proteinExistence type="predicted"/>
<gene>
    <name evidence="1" type="ORF">LKMONMHP_3892</name>
</gene>
<accession>A0ABQ4TG61</accession>
<protein>
    <submittedName>
        <fullName evidence="1">Uncharacterized protein</fullName>
    </submittedName>
</protein>
<dbReference type="EMBL" id="BPQV01000013">
    <property type="protein sequence ID" value="GJE29017.1"/>
    <property type="molecule type" value="Genomic_DNA"/>
</dbReference>
<reference evidence="1" key="2">
    <citation type="submission" date="2021-08" db="EMBL/GenBank/DDBJ databases">
        <authorList>
            <person name="Tani A."/>
            <person name="Ola A."/>
            <person name="Ogura Y."/>
            <person name="Katsura K."/>
            <person name="Hayashi T."/>
        </authorList>
    </citation>
    <scope>NUCLEOTIDE SEQUENCE</scope>
    <source>
        <strain evidence="1">NBRC 15689</strain>
    </source>
</reference>
<organism evidence="1 2">
    <name type="scientific">Methylobacterium organophilum</name>
    <dbReference type="NCBI Taxonomy" id="410"/>
    <lineage>
        <taxon>Bacteria</taxon>
        <taxon>Pseudomonadati</taxon>
        <taxon>Pseudomonadota</taxon>
        <taxon>Alphaproteobacteria</taxon>
        <taxon>Hyphomicrobiales</taxon>
        <taxon>Methylobacteriaceae</taxon>
        <taxon>Methylobacterium</taxon>
    </lineage>
</organism>
<sequence length="93" mass="9529">MGILRFIAFGATMGLSTLVVCFVSADRLAHSPSPAVAGAPVPRLAQAAAPLPEATVTQTAEVRAPAKAMGGFDTERLNALMRGEGLPAAGRKR</sequence>
<name>A0ABQ4TG61_METOR</name>
<keyword evidence="2" id="KW-1185">Reference proteome</keyword>
<dbReference type="Proteomes" id="UP001055156">
    <property type="component" value="Unassembled WGS sequence"/>
</dbReference>
<comment type="caution">
    <text evidence="1">The sequence shown here is derived from an EMBL/GenBank/DDBJ whole genome shotgun (WGS) entry which is preliminary data.</text>
</comment>
<evidence type="ECO:0000313" key="2">
    <source>
        <dbReference type="Proteomes" id="UP001055156"/>
    </source>
</evidence>
<evidence type="ECO:0000313" key="1">
    <source>
        <dbReference type="EMBL" id="GJE29017.1"/>
    </source>
</evidence>
<reference evidence="1" key="1">
    <citation type="journal article" date="2021" name="Front. Microbiol.">
        <title>Comprehensive Comparative Genomics and Phenotyping of Methylobacterium Species.</title>
        <authorList>
            <person name="Alessa O."/>
            <person name="Ogura Y."/>
            <person name="Fujitani Y."/>
            <person name="Takami H."/>
            <person name="Hayashi T."/>
            <person name="Sahin N."/>
            <person name="Tani A."/>
        </authorList>
    </citation>
    <scope>NUCLEOTIDE SEQUENCE</scope>
    <source>
        <strain evidence="1">NBRC 15689</strain>
    </source>
</reference>